<accession>A0A5D3B302</accession>
<feature type="region of interest" description="Disordered" evidence="1">
    <location>
        <begin position="62"/>
        <end position="83"/>
    </location>
</feature>
<organism evidence="2 3">
    <name type="scientific">Cryptococcus floricola</name>
    <dbReference type="NCBI Taxonomy" id="2591691"/>
    <lineage>
        <taxon>Eukaryota</taxon>
        <taxon>Fungi</taxon>
        <taxon>Dikarya</taxon>
        <taxon>Basidiomycota</taxon>
        <taxon>Agaricomycotina</taxon>
        <taxon>Tremellomycetes</taxon>
        <taxon>Tremellales</taxon>
        <taxon>Cryptococcaceae</taxon>
        <taxon>Cryptococcus</taxon>
    </lineage>
</organism>
<protein>
    <submittedName>
        <fullName evidence="2">Uncharacterized protein</fullName>
    </submittedName>
</protein>
<evidence type="ECO:0000313" key="3">
    <source>
        <dbReference type="Proteomes" id="UP000322245"/>
    </source>
</evidence>
<proteinExistence type="predicted"/>
<comment type="caution">
    <text evidence="2">The sequence shown here is derived from an EMBL/GenBank/DDBJ whole genome shotgun (WGS) entry which is preliminary data.</text>
</comment>
<name>A0A5D3B302_9TREE</name>
<gene>
    <name evidence="2" type="ORF">B9479_001173</name>
</gene>
<dbReference type="EMBL" id="NIDF01000007">
    <property type="protein sequence ID" value="TYJ58077.1"/>
    <property type="molecule type" value="Genomic_DNA"/>
</dbReference>
<dbReference type="AlphaFoldDB" id="A0A5D3B302"/>
<keyword evidence="3" id="KW-1185">Reference proteome</keyword>
<sequence length="110" mass="11760">MQAFRRLYPAMIAVGVAYYVVAPEYADGGLGAEVIPEKQRKNVPISPIGPPPHLNAIPPLSATEQKHDCCDHNSTPKPIDSSFGSVSGGEASLPFNAGTTAVEAKKSRWW</sequence>
<dbReference type="Proteomes" id="UP000322245">
    <property type="component" value="Unassembled WGS sequence"/>
</dbReference>
<evidence type="ECO:0000313" key="2">
    <source>
        <dbReference type="EMBL" id="TYJ58077.1"/>
    </source>
</evidence>
<reference evidence="2 3" key="1">
    <citation type="submission" date="2017-05" db="EMBL/GenBank/DDBJ databases">
        <title>The Genome Sequence of Tsuchiyaea wingfieldii DSM 27421.</title>
        <authorList>
            <person name="Cuomo C."/>
            <person name="Passer A."/>
            <person name="Billmyre B."/>
            <person name="Heitman J."/>
        </authorList>
    </citation>
    <scope>NUCLEOTIDE SEQUENCE [LARGE SCALE GENOMIC DNA]</scope>
    <source>
        <strain evidence="2 3">DSM 27421</strain>
    </source>
</reference>
<evidence type="ECO:0000256" key="1">
    <source>
        <dbReference type="SAM" id="MobiDB-lite"/>
    </source>
</evidence>